<accession>A0A1G6ZC55</accession>
<dbReference type="Proteomes" id="UP000199412">
    <property type="component" value="Unassembled WGS sequence"/>
</dbReference>
<organism evidence="1 2">
    <name type="scientific">Rhodospira trueperi</name>
    <dbReference type="NCBI Taxonomy" id="69960"/>
    <lineage>
        <taxon>Bacteria</taxon>
        <taxon>Pseudomonadati</taxon>
        <taxon>Pseudomonadota</taxon>
        <taxon>Alphaproteobacteria</taxon>
        <taxon>Rhodospirillales</taxon>
        <taxon>Rhodospirillaceae</taxon>
        <taxon>Rhodospira</taxon>
    </lineage>
</organism>
<reference evidence="1 2" key="1">
    <citation type="submission" date="2016-10" db="EMBL/GenBank/DDBJ databases">
        <authorList>
            <person name="de Groot N.N."/>
        </authorList>
    </citation>
    <scope>NUCLEOTIDE SEQUENCE [LARGE SCALE GENOMIC DNA]</scope>
    <source>
        <strain evidence="1 2">ATCC 700224</strain>
    </source>
</reference>
<keyword evidence="2" id="KW-1185">Reference proteome</keyword>
<evidence type="ECO:0000313" key="1">
    <source>
        <dbReference type="EMBL" id="SDE00239.1"/>
    </source>
</evidence>
<evidence type="ECO:0000313" key="2">
    <source>
        <dbReference type="Proteomes" id="UP000199412"/>
    </source>
</evidence>
<gene>
    <name evidence="1" type="ORF">SAMN05421720_102329</name>
</gene>
<sequence>MIHQAALFSLDTFVDRGGLTDVPLADRMAVALFQFDFLTARALLGRVPPGVWRNRLSGLLLFEDSDADQANVVQDRANRTDVDDGNKTEGLGNTTLLDDVLTPLERAANAIITGQAIDPGRDPLFRYIFARMLLHGYTTVTDLPEAVFSRPDLSEGEMYCASRYYIDKRRFDEIDLTLNALWTRYRRSGHLAHLGYLLARQRNAPHVAAGCLLNAATLPGLDERIVETVHAMFGPGVDTAGANRKAWPDETADLGLRGLRGMLEPNSYASRRETLRVLKRPDSLINPCDRFTDTDLDADIASGVPQVREALAQADGGPPQTQGPLHRDNNAPSGLLFVFPPRSGPDIAIGLSSVSSHALVGTDVLSRLTERMNKLEPGWDGRLTPEIMERHGGFLREMWISYVARTLGPLRAAVPRWHVGLDLRQSAWLKALWPLADHHLCVPDARCVTALGEAGLDLGSFRGIYCWRLPRDQVALLRTLGVSRAGRRVVMDRLSFMRGFFYPT</sequence>
<name>A0A1G6ZC55_9PROT</name>
<dbReference type="STRING" id="69960.SAMN05421720_102329"/>
<dbReference type="EMBL" id="FNAP01000002">
    <property type="protein sequence ID" value="SDE00239.1"/>
    <property type="molecule type" value="Genomic_DNA"/>
</dbReference>
<dbReference type="AlphaFoldDB" id="A0A1G6ZC55"/>
<proteinExistence type="predicted"/>
<protein>
    <submittedName>
        <fullName evidence="1">Uncharacterized protein</fullName>
    </submittedName>
</protein>